<protein>
    <recommendedName>
        <fullName evidence="3">DinB-like domain-containing protein</fullName>
    </recommendedName>
</protein>
<dbReference type="Proteomes" id="UP000239997">
    <property type="component" value="Unassembled WGS sequence"/>
</dbReference>
<keyword evidence="2" id="KW-1185">Reference proteome</keyword>
<dbReference type="EMBL" id="PVNA01000002">
    <property type="protein sequence ID" value="PRX14324.1"/>
    <property type="molecule type" value="Genomic_DNA"/>
</dbReference>
<dbReference type="InterPro" id="IPR034660">
    <property type="entry name" value="DinB/YfiT-like"/>
</dbReference>
<proteinExistence type="predicted"/>
<evidence type="ECO:0000313" key="2">
    <source>
        <dbReference type="Proteomes" id="UP000239997"/>
    </source>
</evidence>
<gene>
    <name evidence="1" type="ORF">LY02_01354</name>
</gene>
<reference evidence="1 2" key="1">
    <citation type="submission" date="2018-03" db="EMBL/GenBank/DDBJ databases">
        <title>Genomic Encyclopedia of Archaeal and Bacterial Type Strains, Phase II (KMG-II): from individual species to whole genera.</title>
        <authorList>
            <person name="Goeker M."/>
        </authorList>
    </citation>
    <scope>NUCLEOTIDE SEQUENCE [LARGE SCALE GENOMIC DNA]</scope>
    <source>
        <strain evidence="1 2">DSM 22727</strain>
    </source>
</reference>
<dbReference type="Gene3D" id="1.20.120.450">
    <property type="entry name" value="dinb family like domain"/>
    <property type="match status" value="1"/>
</dbReference>
<organism evidence="1 2">
    <name type="scientific">Nonlabens ulvanivorans</name>
    <name type="common">Persicivirga ulvanivorans</name>
    <dbReference type="NCBI Taxonomy" id="906888"/>
    <lineage>
        <taxon>Bacteria</taxon>
        <taxon>Pseudomonadati</taxon>
        <taxon>Bacteroidota</taxon>
        <taxon>Flavobacteriia</taxon>
        <taxon>Flavobacteriales</taxon>
        <taxon>Flavobacteriaceae</taxon>
        <taxon>Nonlabens</taxon>
    </lineage>
</organism>
<comment type="caution">
    <text evidence="1">The sequence shown here is derived from an EMBL/GenBank/DDBJ whole genome shotgun (WGS) entry which is preliminary data.</text>
</comment>
<evidence type="ECO:0008006" key="3">
    <source>
        <dbReference type="Google" id="ProtNLM"/>
    </source>
</evidence>
<evidence type="ECO:0000313" key="1">
    <source>
        <dbReference type="EMBL" id="PRX14324.1"/>
    </source>
</evidence>
<accession>A0ABX5E8B4</accession>
<name>A0ABX5E8B4_NONUL</name>
<sequence>MFLQMTNLPNSTNIFPPFHLNRLVQKCLKPFYLLLFTLSMFNSVSLKAQELNLDKEFHKIESYLMVMDETNLEVSEAPVKWHLFHSLQVINGVLKEAEHSNPDEYNSKTNFQWRFVSVFNKIPRNKVTAPDKVNPSYNITKKQILEELKKARKSIEGWRDLEKNNFYNHAVLMNLNKRKIRKFLRVHSRHHLKIIQDILKK</sequence>